<reference evidence="2 3" key="1">
    <citation type="submission" date="2024-02" db="EMBL/GenBank/DDBJ databases">
        <title>Roseibium algae sp. nov., isolated from marine alga (Grateloupia sp.), showing potential in myo-inositol conversion.</title>
        <authorList>
            <person name="Wang Y."/>
        </authorList>
    </citation>
    <scope>NUCLEOTIDE SEQUENCE [LARGE SCALE GENOMIC DNA]</scope>
    <source>
        <strain evidence="2 3">H3510</strain>
    </source>
</reference>
<proteinExistence type="predicted"/>
<protein>
    <recommendedName>
        <fullName evidence="4">Cysteine rich repeat-containing protein</fullName>
    </recommendedName>
</protein>
<sequence>MRKLSILIAAGIMAMSAIPVSAQTVGFADAIKILANSCGKDINTYCKKANLGNNEIGLCLQENQSKISAQCNTDRVAVTALLEARFLAQAAVPELCNRDIQQYCKLVKPGNGNQLRCILKAQKVVSKKCNEAIDLAGFR</sequence>
<accession>A0ABU8TLJ8</accession>
<dbReference type="RefSeq" id="WP_340274870.1">
    <property type="nucleotide sequence ID" value="NZ_JBAKIA010000007.1"/>
</dbReference>
<comment type="caution">
    <text evidence="2">The sequence shown here is derived from an EMBL/GenBank/DDBJ whole genome shotgun (WGS) entry which is preliminary data.</text>
</comment>
<gene>
    <name evidence="2" type="ORF">V6575_13065</name>
</gene>
<dbReference type="EMBL" id="JBAKIA010000007">
    <property type="protein sequence ID" value="MEJ8475022.1"/>
    <property type="molecule type" value="Genomic_DNA"/>
</dbReference>
<feature type="signal peptide" evidence="1">
    <location>
        <begin position="1"/>
        <end position="22"/>
    </location>
</feature>
<evidence type="ECO:0000313" key="3">
    <source>
        <dbReference type="Proteomes" id="UP001385499"/>
    </source>
</evidence>
<evidence type="ECO:0000313" key="2">
    <source>
        <dbReference type="EMBL" id="MEJ8475022.1"/>
    </source>
</evidence>
<evidence type="ECO:0000256" key="1">
    <source>
        <dbReference type="SAM" id="SignalP"/>
    </source>
</evidence>
<evidence type="ECO:0008006" key="4">
    <source>
        <dbReference type="Google" id="ProtNLM"/>
    </source>
</evidence>
<keyword evidence="1" id="KW-0732">Signal</keyword>
<dbReference type="Proteomes" id="UP001385499">
    <property type="component" value="Unassembled WGS sequence"/>
</dbReference>
<organism evidence="2 3">
    <name type="scientific">Roseibium algae</name>
    <dbReference type="NCBI Taxonomy" id="3123038"/>
    <lineage>
        <taxon>Bacteria</taxon>
        <taxon>Pseudomonadati</taxon>
        <taxon>Pseudomonadota</taxon>
        <taxon>Alphaproteobacteria</taxon>
        <taxon>Hyphomicrobiales</taxon>
        <taxon>Stappiaceae</taxon>
        <taxon>Roseibium</taxon>
    </lineage>
</organism>
<keyword evidence="3" id="KW-1185">Reference proteome</keyword>
<name>A0ABU8TLJ8_9HYPH</name>
<feature type="chain" id="PRO_5047299764" description="Cysteine rich repeat-containing protein" evidence="1">
    <location>
        <begin position="23"/>
        <end position="139"/>
    </location>
</feature>